<protein>
    <recommendedName>
        <fullName evidence="2">AMIN-like domain-containing protein</fullName>
    </recommendedName>
</protein>
<gene>
    <name evidence="3" type="ORF">NF556_18900</name>
</gene>
<dbReference type="PROSITE" id="PS51318">
    <property type="entry name" value="TAT"/>
    <property type="match status" value="1"/>
</dbReference>
<sequence length="222" mass="23281">MHTSLSAPFARSARRSRGTRHTRRRWAAGAVAVLALATAAPAPGAPPPQSAAARTLAVSVGAAMQGKPYCGIGWGSLAKTNGTTLTSGTVQDVRAGRHTCFDRLVIDVADVPRSMTYDVRYVDAVHRDGSGQVVPLAGGADLQIVLRAPAHQDGAPTYTPADPDALVNVRGWDTFRQVALAGSFEGQTTVGLGVRARLPFRVMVLDGPGDGARLVVDVAHRW</sequence>
<proteinExistence type="predicted"/>
<dbReference type="InterPro" id="IPR056303">
    <property type="entry name" value="AMIN-like"/>
</dbReference>
<evidence type="ECO:0000313" key="3">
    <source>
        <dbReference type="EMBL" id="USQ79634.1"/>
    </source>
</evidence>
<evidence type="ECO:0000313" key="4">
    <source>
        <dbReference type="Proteomes" id="UP001056455"/>
    </source>
</evidence>
<evidence type="ECO:0000259" key="2">
    <source>
        <dbReference type="Pfam" id="PF24837"/>
    </source>
</evidence>
<feature type="domain" description="AMIN-like" evidence="2">
    <location>
        <begin position="89"/>
        <end position="220"/>
    </location>
</feature>
<dbReference type="EMBL" id="CP099489">
    <property type="protein sequence ID" value="USQ79634.1"/>
    <property type="molecule type" value="Genomic_DNA"/>
</dbReference>
<keyword evidence="4" id="KW-1185">Reference proteome</keyword>
<reference evidence="3" key="1">
    <citation type="submission" date="2022-06" db="EMBL/GenBank/DDBJ databases">
        <title>Ornithinimicrobium HY1793.</title>
        <authorList>
            <person name="Huang Y."/>
        </authorList>
    </citation>
    <scope>NUCLEOTIDE SEQUENCE</scope>
    <source>
        <strain evidence="3">HY1793</strain>
    </source>
</reference>
<dbReference type="Proteomes" id="UP001056455">
    <property type="component" value="Chromosome"/>
</dbReference>
<organism evidence="3 4">
    <name type="scientific">Ornithinimicrobium faecis</name>
    <dbReference type="NCBI Taxonomy" id="2934158"/>
    <lineage>
        <taxon>Bacteria</taxon>
        <taxon>Bacillati</taxon>
        <taxon>Actinomycetota</taxon>
        <taxon>Actinomycetes</taxon>
        <taxon>Micrococcales</taxon>
        <taxon>Ornithinimicrobiaceae</taxon>
        <taxon>Ornithinimicrobium</taxon>
    </lineage>
</organism>
<name>A0ABY4YSE3_9MICO</name>
<accession>A0ABY4YSE3</accession>
<dbReference type="InterPro" id="IPR006311">
    <property type="entry name" value="TAT_signal"/>
</dbReference>
<evidence type="ECO:0000256" key="1">
    <source>
        <dbReference type="SAM" id="MobiDB-lite"/>
    </source>
</evidence>
<feature type="compositionally biased region" description="Basic residues" evidence="1">
    <location>
        <begin position="12"/>
        <end position="23"/>
    </location>
</feature>
<feature type="compositionally biased region" description="Low complexity" evidence="1">
    <location>
        <begin position="1"/>
        <end position="11"/>
    </location>
</feature>
<dbReference type="Pfam" id="PF24837">
    <property type="entry name" value="AMIN-like"/>
    <property type="match status" value="1"/>
</dbReference>
<feature type="region of interest" description="Disordered" evidence="1">
    <location>
        <begin position="1"/>
        <end position="23"/>
    </location>
</feature>